<dbReference type="Proteomes" id="UP000504630">
    <property type="component" value="Chromosome 17"/>
</dbReference>
<dbReference type="PANTHER" id="PTHR45785:SF2">
    <property type="entry name" value="COMPLEMENT FACTOR H-RELATED"/>
    <property type="match status" value="1"/>
</dbReference>
<evidence type="ECO:0000256" key="6">
    <source>
        <dbReference type="SAM" id="MobiDB-lite"/>
    </source>
</evidence>
<evidence type="ECO:0000256" key="4">
    <source>
        <dbReference type="ARBA" id="ARBA00023157"/>
    </source>
</evidence>
<dbReference type="GeneID" id="115022423"/>
<dbReference type="OrthoDB" id="9984531at2759"/>
<keyword evidence="9" id="KW-1185">Reference proteome</keyword>
<keyword evidence="3 7" id="KW-0732">Signal</keyword>
<feature type="domain" description="Sushi" evidence="8">
    <location>
        <begin position="239"/>
        <end position="292"/>
    </location>
</feature>
<dbReference type="SMART" id="SM00032">
    <property type="entry name" value="CCP"/>
    <property type="match status" value="4"/>
</dbReference>
<dbReference type="InterPro" id="IPR051503">
    <property type="entry name" value="ComplSys_Reg/VirEntry_Med"/>
</dbReference>
<dbReference type="KEGG" id="cgob:115022423"/>
<feature type="region of interest" description="Disordered" evidence="6">
    <location>
        <begin position="213"/>
        <end position="242"/>
    </location>
</feature>
<feature type="domain" description="Sushi" evidence="8">
    <location>
        <begin position="28"/>
        <end position="87"/>
    </location>
</feature>
<feature type="domain" description="Sushi" evidence="8">
    <location>
        <begin position="148"/>
        <end position="210"/>
    </location>
</feature>
<dbReference type="Pfam" id="PF00084">
    <property type="entry name" value="Sushi"/>
    <property type="match status" value="4"/>
</dbReference>
<dbReference type="InterPro" id="IPR035976">
    <property type="entry name" value="Sushi/SCR/CCP_sf"/>
</dbReference>
<accession>A0A6J2RIU1</accession>
<reference evidence="10" key="1">
    <citation type="submission" date="2025-08" db="UniProtKB">
        <authorList>
            <consortium name="RefSeq"/>
        </authorList>
    </citation>
    <scope>IDENTIFICATION</scope>
</reference>
<feature type="chain" id="PRO_5026713172" evidence="7">
    <location>
        <begin position="24"/>
        <end position="330"/>
    </location>
</feature>
<dbReference type="PROSITE" id="PS50923">
    <property type="entry name" value="SUSHI"/>
    <property type="match status" value="4"/>
</dbReference>
<evidence type="ECO:0000256" key="5">
    <source>
        <dbReference type="PROSITE-ProRule" id="PRU00302"/>
    </source>
</evidence>
<protein>
    <submittedName>
        <fullName evidence="10">Complement factor H-like</fullName>
    </submittedName>
</protein>
<evidence type="ECO:0000313" key="10">
    <source>
        <dbReference type="RefSeq" id="XP_029309260.1"/>
    </source>
</evidence>
<keyword evidence="2 5" id="KW-0768">Sushi</keyword>
<feature type="domain" description="Sushi" evidence="8">
    <location>
        <begin position="89"/>
        <end position="145"/>
    </location>
</feature>
<dbReference type="SUPFAM" id="SSF57535">
    <property type="entry name" value="Complement control module/SCR domain"/>
    <property type="match status" value="4"/>
</dbReference>
<sequence length="330" mass="35871">LDKMCARNLGFVLLVCIPGVLFAQSATEPCHAPSLNAGYLVPEQEDYTHEQTLNYACDNGSKPAVEGWWATSTCLNGNWSHKPQCIDEKACMPPTIPNAIYFANGWYGDGDKIRIKCDKGYEHKDQDATAICENGTWSSVPVCQKSIEACDAPSKIPHAVIILRQYQEVFAADAKLPYECKGGYTADGADTDKKIICLKGNWTEGPRCSKWTKPGSGQGVSAGGGHTTGSETQSVGGVNNCGNPPKVTNGDVVRKYGSFLEYQCARFYKRVGLKRVECHSDGTWSEVPTCTVTLCSVDTDRSSRMFAKAASPKGKMLLPLDWLTTDPGNF</sequence>
<dbReference type="CDD" id="cd00033">
    <property type="entry name" value="CCP"/>
    <property type="match status" value="2"/>
</dbReference>
<evidence type="ECO:0000256" key="1">
    <source>
        <dbReference type="ARBA" id="ARBA00004328"/>
    </source>
</evidence>
<keyword evidence="4" id="KW-1015">Disulfide bond</keyword>
<evidence type="ECO:0000256" key="7">
    <source>
        <dbReference type="SAM" id="SignalP"/>
    </source>
</evidence>
<proteinExistence type="predicted"/>
<evidence type="ECO:0000256" key="3">
    <source>
        <dbReference type="ARBA" id="ARBA00022729"/>
    </source>
</evidence>
<feature type="signal peptide" evidence="7">
    <location>
        <begin position="1"/>
        <end position="23"/>
    </location>
</feature>
<dbReference type="InterPro" id="IPR000436">
    <property type="entry name" value="Sushi_SCR_CCP_dom"/>
</dbReference>
<dbReference type="RefSeq" id="XP_029309260.1">
    <property type="nucleotide sequence ID" value="XM_029453400.1"/>
</dbReference>
<feature type="non-terminal residue" evidence="10">
    <location>
        <position position="1"/>
    </location>
</feature>
<comment type="subcellular location">
    <subcellularLocation>
        <location evidence="1">Virion</location>
    </subcellularLocation>
</comment>
<dbReference type="InParanoid" id="A0A6J2RIU1"/>
<name>A0A6J2RIU1_COTGO</name>
<comment type="caution">
    <text evidence="5">Lacks conserved residue(s) required for the propagation of feature annotation.</text>
</comment>
<dbReference type="PANTHER" id="PTHR45785">
    <property type="entry name" value="COMPLEMENT FACTOR H-RELATED"/>
    <property type="match status" value="1"/>
</dbReference>
<feature type="compositionally biased region" description="Polar residues" evidence="6">
    <location>
        <begin position="231"/>
        <end position="242"/>
    </location>
</feature>
<gene>
    <name evidence="10" type="primary">LOC115022423</name>
</gene>
<feature type="compositionally biased region" description="Gly residues" evidence="6">
    <location>
        <begin position="216"/>
        <end position="227"/>
    </location>
</feature>
<evidence type="ECO:0000259" key="8">
    <source>
        <dbReference type="PROSITE" id="PS50923"/>
    </source>
</evidence>
<organism evidence="9 10">
    <name type="scientific">Cottoperca gobio</name>
    <name type="common">Frogmouth</name>
    <name type="synonym">Aphritis gobio</name>
    <dbReference type="NCBI Taxonomy" id="56716"/>
    <lineage>
        <taxon>Eukaryota</taxon>
        <taxon>Metazoa</taxon>
        <taxon>Chordata</taxon>
        <taxon>Craniata</taxon>
        <taxon>Vertebrata</taxon>
        <taxon>Euteleostomi</taxon>
        <taxon>Actinopterygii</taxon>
        <taxon>Neopterygii</taxon>
        <taxon>Teleostei</taxon>
        <taxon>Neoteleostei</taxon>
        <taxon>Acanthomorphata</taxon>
        <taxon>Eupercaria</taxon>
        <taxon>Perciformes</taxon>
        <taxon>Notothenioidei</taxon>
        <taxon>Bovichtidae</taxon>
        <taxon>Cottoperca</taxon>
    </lineage>
</organism>
<evidence type="ECO:0000313" key="9">
    <source>
        <dbReference type="Proteomes" id="UP000504630"/>
    </source>
</evidence>
<dbReference type="AlphaFoldDB" id="A0A6J2RIU1"/>
<dbReference type="Gene3D" id="2.10.70.10">
    <property type="entry name" value="Complement Module, domain 1"/>
    <property type="match status" value="4"/>
</dbReference>
<evidence type="ECO:0000256" key="2">
    <source>
        <dbReference type="ARBA" id="ARBA00022659"/>
    </source>
</evidence>